<organism evidence="2 3">
    <name type="scientific">Cucurbitaria berberidis CBS 394.84</name>
    <dbReference type="NCBI Taxonomy" id="1168544"/>
    <lineage>
        <taxon>Eukaryota</taxon>
        <taxon>Fungi</taxon>
        <taxon>Dikarya</taxon>
        <taxon>Ascomycota</taxon>
        <taxon>Pezizomycotina</taxon>
        <taxon>Dothideomycetes</taxon>
        <taxon>Pleosporomycetidae</taxon>
        <taxon>Pleosporales</taxon>
        <taxon>Pleosporineae</taxon>
        <taxon>Cucurbitariaceae</taxon>
        <taxon>Cucurbitaria</taxon>
    </lineage>
</organism>
<comment type="caution">
    <text evidence="2">The sequence shown here is derived from an EMBL/GenBank/DDBJ whole genome shotgun (WGS) entry which is preliminary data.</text>
</comment>
<dbReference type="InterPro" id="IPR011009">
    <property type="entry name" value="Kinase-like_dom_sf"/>
</dbReference>
<accession>A0A9P4L6V5</accession>
<evidence type="ECO:0000259" key="1">
    <source>
        <dbReference type="SMART" id="SM00220"/>
    </source>
</evidence>
<dbReference type="Gene3D" id="1.10.510.10">
    <property type="entry name" value="Transferase(Phosphotransferase) domain 1"/>
    <property type="match status" value="1"/>
</dbReference>
<dbReference type="OrthoDB" id="5979581at2759"/>
<dbReference type="SUPFAM" id="SSF56112">
    <property type="entry name" value="Protein kinase-like (PK-like)"/>
    <property type="match status" value="1"/>
</dbReference>
<dbReference type="Proteomes" id="UP000800039">
    <property type="component" value="Unassembled WGS sequence"/>
</dbReference>
<evidence type="ECO:0000313" key="2">
    <source>
        <dbReference type="EMBL" id="KAF1844371.1"/>
    </source>
</evidence>
<keyword evidence="3" id="KW-1185">Reference proteome</keyword>
<dbReference type="RefSeq" id="XP_040786934.1">
    <property type="nucleotide sequence ID" value="XM_040935677.1"/>
</dbReference>
<sequence>MASCIGRVLVGRKASYRLLEVLKEPSVFKARTLPPSNRSPLSLSNVTYTPVVIKNLLRERELRTHQIPEIGACTHIRQLQDVIEGDGDQPKKMVLEWMDADLWQCRPHGKLANPKLPQIVAKSILEALVVFQRLHAVHTAFHEGVAKNNPNAQTKETRAPEVWKGLGFVHHLPAPIVAKLTNEQLVHWLLSRTLFGPRDKIIEQYTTAWCLAKIIRLIGPMEIPDDPKYKDDFTLAHDLAASSYKDPKTGQWMPFIGLGSLREELEPLSRDVCSYACIGFVEYLLVVDPAKRPTAEEALQHPFIKSIS</sequence>
<dbReference type="InterPro" id="IPR000719">
    <property type="entry name" value="Prot_kinase_dom"/>
</dbReference>
<proteinExistence type="predicted"/>
<feature type="domain" description="Protein kinase" evidence="1">
    <location>
        <begin position="16"/>
        <end position="304"/>
    </location>
</feature>
<gene>
    <name evidence="2" type="ORF">K460DRAFT_388213</name>
</gene>
<dbReference type="GO" id="GO:0005524">
    <property type="term" value="F:ATP binding"/>
    <property type="evidence" value="ECO:0007669"/>
    <property type="project" value="InterPro"/>
</dbReference>
<dbReference type="EMBL" id="ML976617">
    <property type="protein sequence ID" value="KAF1844371.1"/>
    <property type="molecule type" value="Genomic_DNA"/>
</dbReference>
<protein>
    <recommendedName>
        <fullName evidence="1">Protein kinase domain-containing protein</fullName>
    </recommendedName>
</protein>
<dbReference type="SMART" id="SM00220">
    <property type="entry name" value="S_TKc"/>
    <property type="match status" value="1"/>
</dbReference>
<dbReference type="AlphaFoldDB" id="A0A9P4L6V5"/>
<name>A0A9P4L6V5_9PLEO</name>
<dbReference type="GO" id="GO:0004672">
    <property type="term" value="F:protein kinase activity"/>
    <property type="evidence" value="ECO:0007669"/>
    <property type="project" value="InterPro"/>
</dbReference>
<reference evidence="2" key="1">
    <citation type="submission" date="2020-01" db="EMBL/GenBank/DDBJ databases">
        <authorList>
            <consortium name="DOE Joint Genome Institute"/>
            <person name="Haridas S."/>
            <person name="Albert R."/>
            <person name="Binder M."/>
            <person name="Bloem J."/>
            <person name="Labutti K."/>
            <person name="Salamov A."/>
            <person name="Andreopoulos B."/>
            <person name="Baker S.E."/>
            <person name="Barry K."/>
            <person name="Bills G."/>
            <person name="Bluhm B.H."/>
            <person name="Cannon C."/>
            <person name="Castanera R."/>
            <person name="Culley D.E."/>
            <person name="Daum C."/>
            <person name="Ezra D."/>
            <person name="Gonzalez J.B."/>
            <person name="Henrissat B."/>
            <person name="Kuo A."/>
            <person name="Liang C."/>
            <person name="Lipzen A."/>
            <person name="Lutzoni F."/>
            <person name="Magnuson J."/>
            <person name="Mondo S."/>
            <person name="Nolan M."/>
            <person name="Ohm R."/>
            <person name="Pangilinan J."/>
            <person name="Park H.-J."/>
            <person name="Ramirez L."/>
            <person name="Alfaro M."/>
            <person name="Sun H."/>
            <person name="Tritt A."/>
            <person name="Yoshinaga Y."/>
            <person name="Zwiers L.-H."/>
            <person name="Turgeon B.G."/>
            <person name="Goodwin S.B."/>
            <person name="Spatafora J.W."/>
            <person name="Crous P.W."/>
            <person name="Grigoriev I.V."/>
        </authorList>
    </citation>
    <scope>NUCLEOTIDE SEQUENCE</scope>
    <source>
        <strain evidence="2">CBS 394.84</strain>
    </source>
</reference>
<evidence type="ECO:0000313" key="3">
    <source>
        <dbReference type="Proteomes" id="UP000800039"/>
    </source>
</evidence>
<dbReference type="GeneID" id="63852928"/>